<name>A0A2P5CRI0_TREOI</name>
<feature type="compositionally biased region" description="Polar residues" evidence="1">
    <location>
        <begin position="127"/>
        <end position="136"/>
    </location>
</feature>
<proteinExistence type="predicted"/>
<sequence length="136" mass="14844">IHYFISDKLFPSSSYSGVTKERVVLSYAILKGLTVDVGKVIQSSKLHIARGSTVVGLGHSTLIYELCRQTDVPTHPGEVVVYPKGTLTWTIISHYHIPSQEELKYLQQDVTEPPQPAGPSAPPLPATNDSSMDWAG</sequence>
<comment type="caution">
    <text evidence="3">The sequence shown here is derived from an EMBL/GenBank/DDBJ whole genome shotgun (WGS) entry which is preliminary data.</text>
</comment>
<gene>
    <name evidence="3" type="ORF">TorRG33x02_275910</name>
</gene>
<dbReference type="Pfam" id="PF20167">
    <property type="entry name" value="Transposase_32"/>
    <property type="match status" value="1"/>
</dbReference>
<feature type="compositionally biased region" description="Pro residues" evidence="1">
    <location>
        <begin position="113"/>
        <end position="125"/>
    </location>
</feature>
<dbReference type="AlphaFoldDB" id="A0A2P5CRI0"/>
<accession>A0A2P5CRI0</accession>
<feature type="domain" description="Putative plant transposon protein" evidence="2">
    <location>
        <begin position="2"/>
        <end position="73"/>
    </location>
</feature>
<evidence type="ECO:0000313" key="4">
    <source>
        <dbReference type="Proteomes" id="UP000237000"/>
    </source>
</evidence>
<organism evidence="3 4">
    <name type="scientific">Trema orientale</name>
    <name type="common">Charcoal tree</name>
    <name type="synonym">Celtis orientalis</name>
    <dbReference type="NCBI Taxonomy" id="63057"/>
    <lineage>
        <taxon>Eukaryota</taxon>
        <taxon>Viridiplantae</taxon>
        <taxon>Streptophyta</taxon>
        <taxon>Embryophyta</taxon>
        <taxon>Tracheophyta</taxon>
        <taxon>Spermatophyta</taxon>
        <taxon>Magnoliopsida</taxon>
        <taxon>eudicotyledons</taxon>
        <taxon>Gunneridae</taxon>
        <taxon>Pentapetalae</taxon>
        <taxon>rosids</taxon>
        <taxon>fabids</taxon>
        <taxon>Rosales</taxon>
        <taxon>Cannabaceae</taxon>
        <taxon>Trema</taxon>
    </lineage>
</organism>
<evidence type="ECO:0000256" key="1">
    <source>
        <dbReference type="SAM" id="MobiDB-lite"/>
    </source>
</evidence>
<reference evidence="4" key="1">
    <citation type="submission" date="2016-06" db="EMBL/GenBank/DDBJ databases">
        <title>Parallel loss of symbiosis genes in relatives of nitrogen-fixing non-legume Parasponia.</title>
        <authorList>
            <person name="Van Velzen R."/>
            <person name="Holmer R."/>
            <person name="Bu F."/>
            <person name="Rutten L."/>
            <person name="Van Zeijl A."/>
            <person name="Liu W."/>
            <person name="Santuari L."/>
            <person name="Cao Q."/>
            <person name="Sharma T."/>
            <person name="Shen D."/>
            <person name="Roswanjaya Y."/>
            <person name="Wardhani T."/>
            <person name="Kalhor M.S."/>
            <person name="Jansen J."/>
            <person name="Van den Hoogen J."/>
            <person name="Gungor B."/>
            <person name="Hartog M."/>
            <person name="Hontelez J."/>
            <person name="Verver J."/>
            <person name="Yang W.-C."/>
            <person name="Schijlen E."/>
            <person name="Repin R."/>
            <person name="Schilthuizen M."/>
            <person name="Schranz E."/>
            <person name="Heidstra R."/>
            <person name="Miyata K."/>
            <person name="Fedorova E."/>
            <person name="Kohlen W."/>
            <person name="Bisseling T."/>
            <person name="Smit S."/>
            <person name="Geurts R."/>
        </authorList>
    </citation>
    <scope>NUCLEOTIDE SEQUENCE [LARGE SCALE GENOMIC DNA]</scope>
    <source>
        <strain evidence="4">cv. RG33-2</strain>
    </source>
</reference>
<dbReference type="InParanoid" id="A0A2P5CRI0"/>
<evidence type="ECO:0000259" key="2">
    <source>
        <dbReference type="Pfam" id="PF20167"/>
    </source>
</evidence>
<dbReference type="OrthoDB" id="1001242at2759"/>
<dbReference type="Proteomes" id="UP000237000">
    <property type="component" value="Unassembled WGS sequence"/>
</dbReference>
<protein>
    <recommendedName>
        <fullName evidence="2">Putative plant transposon protein domain-containing protein</fullName>
    </recommendedName>
</protein>
<evidence type="ECO:0000313" key="3">
    <source>
        <dbReference type="EMBL" id="PON63612.1"/>
    </source>
</evidence>
<dbReference type="InterPro" id="IPR046796">
    <property type="entry name" value="Transposase_32_dom"/>
</dbReference>
<feature type="region of interest" description="Disordered" evidence="1">
    <location>
        <begin position="108"/>
        <end position="136"/>
    </location>
</feature>
<feature type="non-terminal residue" evidence="3">
    <location>
        <position position="1"/>
    </location>
</feature>
<keyword evidence="4" id="KW-1185">Reference proteome</keyword>
<dbReference type="EMBL" id="JXTC01000335">
    <property type="protein sequence ID" value="PON63612.1"/>
    <property type="molecule type" value="Genomic_DNA"/>
</dbReference>